<protein>
    <recommendedName>
        <fullName evidence="4">Virus attachment protein p12 family protein</fullName>
    </recommendedName>
</protein>
<dbReference type="Proteomes" id="UP000198432">
    <property type="component" value="Unassembled WGS sequence"/>
</dbReference>
<sequence>MVQELLILVIFLVAAFYVGSVLYRSFSAKSSCSKGCGGACSSIDFKKIQKDLEKKQVKA</sequence>
<feature type="transmembrane region" description="Helical" evidence="1">
    <location>
        <begin position="6"/>
        <end position="23"/>
    </location>
</feature>
<evidence type="ECO:0000313" key="2">
    <source>
        <dbReference type="EMBL" id="SNS20600.1"/>
    </source>
</evidence>
<gene>
    <name evidence="2" type="ORF">SAMN06296052_103110</name>
</gene>
<keyword evidence="3" id="KW-1185">Reference proteome</keyword>
<name>A0A239CKF3_9BACT</name>
<evidence type="ECO:0000313" key="3">
    <source>
        <dbReference type="Proteomes" id="UP000198432"/>
    </source>
</evidence>
<keyword evidence="1" id="KW-1133">Transmembrane helix</keyword>
<dbReference type="AlphaFoldDB" id="A0A239CKF3"/>
<organism evidence="2 3">
    <name type="scientific">Pontibacter ummariensis</name>
    <dbReference type="NCBI Taxonomy" id="1610492"/>
    <lineage>
        <taxon>Bacteria</taxon>
        <taxon>Pseudomonadati</taxon>
        <taxon>Bacteroidota</taxon>
        <taxon>Cytophagia</taxon>
        <taxon>Cytophagales</taxon>
        <taxon>Hymenobacteraceae</taxon>
        <taxon>Pontibacter</taxon>
    </lineage>
</organism>
<keyword evidence="1" id="KW-0472">Membrane</keyword>
<keyword evidence="1" id="KW-0812">Transmembrane</keyword>
<evidence type="ECO:0000256" key="1">
    <source>
        <dbReference type="SAM" id="Phobius"/>
    </source>
</evidence>
<proteinExistence type="predicted"/>
<reference evidence="3" key="1">
    <citation type="submission" date="2017-06" db="EMBL/GenBank/DDBJ databases">
        <authorList>
            <person name="Varghese N."/>
            <person name="Submissions S."/>
        </authorList>
    </citation>
    <scope>NUCLEOTIDE SEQUENCE [LARGE SCALE GENOMIC DNA]</scope>
    <source>
        <strain evidence="3">NKM1</strain>
    </source>
</reference>
<evidence type="ECO:0008006" key="4">
    <source>
        <dbReference type="Google" id="ProtNLM"/>
    </source>
</evidence>
<accession>A0A239CKF3</accession>
<dbReference type="EMBL" id="FZOQ01000003">
    <property type="protein sequence ID" value="SNS20600.1"/>
    <property type="molecule type" value="Genomic_DNA"/>
</dbReference>
<dbReference type="RefSeq" id="WP_089318000.1">
    <property type="nucleotide sequence ID" value="NZ_FZOQ01000003.1"/>
</dbReference>